<dbReference type="Proteomes" id="UP000219048">
    <property type="component" value="Unassembled WGS sequence"/>
</dbReference>
<dbReference type="EMBL" id="OBEH01000002">
    <property type="protein sequence ID" value="SNY99772.1"/>
    <property type="molecule type" value="Genomic_DNA"/>
</dbReference>
<sequence length="50" mass="5910">MKKQFLRTSSFMDFDLCQIITFEPENHNKYGYVRRFYGNDGQIEGDPGKS</sequence>
<organism evidence="1 2">
    <name type="scientific">Flagellimonas pacifica</name>
    <dbReference type="NCBI Taxonomy" id="1247520"/>
    <lineage>
        <taxon>Bacteria</taxon>
        <taxon>Pseudomonadati</taxon>
        <taxon>Bacteroidota</taxon>
        <taxon>Flavobacteriia</taxon>
        <taxon>Flavobacteriales</taxon>
        <taxon>Flavobacteriaceae</taxon>
        <taxon>Flagellimonas</taxon>
    </lineage>
</organism>
<dbReference type="AlphaFoldDB" id="A0A285MRG9"/>
<evidence type="ECO:0000313" key="1">
    <source>
        <dbReference type="EMBL" id="SNY99772.1"/>
    </source>
</evidence>
<keyword evidence="2" id="KW-1185">Reference proteome</keyword>
<accession>A0A285MRG9</accession>
<evidence type="ECO:0000313" key="2">
    <source>
        <dbReference type="Proteomes" id="UP000219048"/>
    </source>
</evidence>
<reference evidence="2" key="1">
    <citation type="submission" date="2017-09" db="EMBL/GenBank/DDBJ databases">
        <authorList>
            <person name="Varghese N."/>
            <person name="Submissions S."/>
        </authorList>
    </citation>
    <scope>NUCLEOTIDE SEQUENCE [LARGE SCALE GENOMIC DNA]</scope>
    <source>
        <strain evidence="2">DSM 25885</strain>
    </source>
</reference>
<proteinExistence type="predicted"/>
<gene>
    <name evidence="1" type="ORF">SAMN06265377_1586</name>
</gene>
<name>A0A285MRG9_9FLAO</name>
<protein>
    <submittedName>
        <fullName evidence="1">Uncharacterized protein</fullName>
    </submittedName>
</protein>